<dbReference type="InterPro" id="IPR036683">
    <property type="entry name" value="CO_DH_flav_C_dom_sf"/>
</dbReference>
<reference evidence="5" key="1">
    <citation type="submission" date="2023-03" db="EMBL/GenBank/DDBJ databases">
        <authorList>
            <person name="Steffen K."/>
            <person name="Cardenas P."/>
        </authorList>
    </citation>
    <scope>NUCLEOTIDE SEQUENCE</scope>
</reference>
<dbReference type="InterPro" id="IPR016169">
    <property type="entry name" value="FAD-bd_PCMH_sub2"/>
</dbReference>
<dbReference type="SMART" id="SM01092">
    <property type="entry name" value="CO_deh_flav_C"/>
    <property type="match status" value="1"/>
</dbReference>
<evidence type="ECO:0000313" key="5">
    <source>
        <dbReference type="EMBL" id="CAI8014394.1"/>
    </source>
</evidence>
<dbReference type="AlphaFoldDB" id="A0AA35WBH3"/>
<comment type="caution">
    <text evidence="5">The sequence shown here is derived from an EMBL/GenBank/DDBJ whole genome shotgun (WGS) entry which is preliminary data.</text>
</comment>
<evidence type="ECO:0000259" key="4">
    <source>
        <dbReference type="PROSITE" id="PS51387"/>
    </source>
</evidence>
<dbReference type="PANTHER" id="PTHR42659">
    <property type="entry name" value="XANTHINE DEHYDROGENASE SUBUNIT C-RELATED"/>
    <property type="match status" value="1"/>
</dbReference>
<proteinExistence type="predicted"/>
<keyword evidence="3" id="KW-0560">Oxidoreductase</keyword>
<keyword evidence="6" id="KW-1185">Reference proteome</keyword>
<dbReference type="Gene3D" id="3.30.390.50">
    <property type="entry name" value="CO dehydrogenase flavoprotein, C-terminal domain"/>
    <property type="match status" value="1"/>
</dbReference>
<evidence type="ECO:0000313" key="6">
    <source>
        <dbReference type="Proteomes" id="UP001174909"/>
    </source>
</evidence>
<sequence>MMKLRIASPQAIVDLRNVEGLKGITENDDGSITIGSMTTYYELITSDVINSKACAIAEAASQVADTQVRNWGTIGGSLAHADPAGDLPAVAVALGFEIHAASARSQRTIASDRFFRGYLETALRPNEILTGVTVPAQGAGSGCAYVKLANKASHYAVVGVAASLTIDDGGVCTSARIGITGAGPHAIRSRRAERILVGKELTESVVNRAAQRGGAELAGMFNDDVHASAEYREAMTQVYTTRAVNAAAACAVG</sequence>
<gene>
    <name evidence="5" type="ORF">GBAR_LOCUS9000</name>
</gene>
<dbReference type="InterPro" id="IPR036318">
    <property type="entry name" value="FAD-bd_PCMH-like_sf"/>
</dbReference>
<dbReference type="GO" id="GO:0016491">
    <property type="term" value="F:oxidoreductase activity"/>
    <property type="evidence" value="ECO:0007669"/>
    <property type="project" value="UniProtKB-KW"/>
</dbReference>
<dbReference type="InterPro" id="IPR002346">
    <property type="entry name" value="Mopterin_DH_FAD-bd"/>
</dbReference>
<keyword evidence="1" id="KW-0285">Flavoprotein</keyword>
<dbReference type="GO" id="GO:0071949">
    <property type="term" value="F:FAD binding"/>
    <property type="evidence" value="ECO:0007669"/>
    <property type="project" value="InterPro"/>
</dbReference>
<protein>
    <submittedName>
        <fullName evidence="5">Carbon monoxide dehydrogenase medium chain</fullName>
    </submittedName>
</protein>
<dbReference type="EMBL" id="CASHTH010001359">
    <property type="protein sequence ID" value="CAI8014394.1"/>
    <property type="molecule type" value="Genomic_DNA"/>
</dbReference>
<dbReference type="InterPro" id="IPR016166">
    <property type="entry name" value="FAD-bd_PCMH"/>
</dbReference>
<dbReference type="Gene3D" id="3.30.465.10">
    <property type="match status" value="1"/>
</dbReference>
<evidence type="ECO:0000256" key="3">
    <source>
        <dbReference type="ARBA" id="ARBA00023002"/>
    </source>
</evidence>
<dbReference type="InterPro" id="IPR051312">
    <property type="entry name" value="Diverse_Substr_Oxidored"/>
</dbReference>
<dbReference type="SUPFAM" id="SSF55447">
    <property type="entry name" value="CO dehydrogenase flavoprotein C-terminal domain-like"/>
    <property type="match status" value="1"/>
</dbReference>
<keyword evidence="2" id="KW-0274">FAD</keyword>
<dbReference type="InterPro" id="IPR005107">
    <property type="entry name" value="CO_DH_flav_C"/>
</dbReference>
<organism evidence="5 6">
    <name type="scientific">Geodia barretti</name>
    <name type="common">Barrett's horny sponge</name>
    <dbReference type="NCBI Taxonomy" id="519541"/>
    <lineage>
        <taxon>Eukaryota</taxon>
        <taxon>Metazoa</taxon>
        <taxon>Porifera</taxon>
        <taxon>Demospongiae</taxon>
        <taxon>Heteroscleromorpha</taxon>
        <taxon>Tetractinellida</taxon>
        <taxon>Astrophorina</taxon>
        <taxon>Geodiidae</taxon>
        <taxon>Geodia</taxon>
    </lineage>
</organism>
<dbReference type="FunFam" id="3.30.465.10:FF:000017">
    <property type="entry name" value="Xanthine dehydrogenase, FAD binding subunit"/>
    <property type="match status" value="1"/>
</dbReference>
<dbReference type="Proteomes" id="UP001174909">
    <property type="component" value="Unassembled WGS sequence"/>
</dbReference>
<dbReference type="Pfam" id="PF03450">
    <property type="entry name" value="CO_deh_flav_C"/>
    <property type="match status" value="1"/>
</dbReference>
<name>A0AA35WBH3_GEOBA</name>
<evidence type="ECO:0000256" key="1">
    <source>
        <dbReference type="ARBA" id="ARBA00022630"/>
    </source>
</evidence>
<dbReference type="Pfam" id="PF00941">
    <property type="entry name" value="FAD_binding_5"/>
    <property type="match status" value="1"/>
</dbReference>
<dbReference type="PROSITE" id="PS51387">
    <property type="entry name" value="FAD_PCMH"/>
    <property type="match status" value="1"/>
</dbReference>
<dbReference type="SUPFAM" id="SSF56176">
    <property type="entry name" value="FAD-binding/transporter-associated domain-like"/>
    <property type="match status" value="1"/>
</dbReference>
<evidence type="ECO:0000256" key="2">
    <source>
        <dbReference type="ARBA" id="ARBA00022827"/>
    </source>
</evidence>
<accession>A0AA35WBH3</accession>
<feature type="domain" description="FAD-binding PCMH-type" evidence="4">
    <location>
        <begin position="1"/>
        <end position="139"/>
    </location>
</feature>
<dbReference type="PANTHER" id="PTHR42659:SF2">
    <property type="entry name" value="XANTHINE DEHYDROGENASE SUBUNIT C-RELATED"/>
    <property type="match status" value="1"/>
</dbReference>